<keyword evidence="10" id="KW-0479">Metal-binding</keyword>
<evidence type="ECO:0000256" key="9">
    <source>
        <dbReference type="ARBA" id="ARBA00022598"/>
    </source>
</evidence>
<evidence type="ECO:0000256" key="6">
    <source>
        <dbReference type="ARBA" id="ARBA00018753"/>
    </source>
</evidence>
<dbReference type="SUPFAM" id="SSF50249">
    <property type="entry name" value="Nucleic acid-binding proteins"/>
    <property type="match status" value="1"/>
</dbReference>
<keyword evidence="12" id="KW-0862">Zinc</keyword>
<evidence type="ECO:0000256" key="5">
    <source>
        <dbReference type="ARBA" id="ARBA00012838"/>
    </source>
</evidence>
<evidence type="ECO:0000256" key="7">
    <source>
        <dbReference type="ARBA" id="ARBA00022490"/>
    </source>
</evidence>
<keyword evidence="13 20" id="KW-0067">ATP-binding</keyword>
<dbReference type="SUPFAM" id="SSF52374">
    <property type="entry name" value="Nucleotidylyl transferase"/>
    <property type="match status" value="1"/>
</dbReference>
<evidence type="ECO:0000256" key="11">
    <source>
        <dbReference type="ARBA" id="ARBA00022741"/>
    </source>
</evidence>
<organism evidence="22 23">
    <name type="scientific">Archangium gephyra</name>
    <dbReference type="NCBI Taxonomy" id="48"/>
    <lineage>
        <taxon>Bacteria</taxon>
        <taxon>Pseudomonadati</taxon>
        <taxon>Myxococcota</taxon>
        <taxon>Myxococcia</taxon>
        <taxon>Myxococcales</taxon>
        <taxon>Cystobacterineae</taxon>
        <taxon>Archangiaceae</taxon>
        <taxon>Archangium</taxon>
    </lineage>
</organism>
<dbReference type="InterPro" id="IPR009080">
    <property type="entry name" value="tRNAsynth_Ia_anticodon-bd"/>
</dbReference>
<comment type="caution">
    <text evidence="22">The sequence shown here is derived from an EMBL/GenBank/DDBJ whole genome shotgun (WGS) entry which is preliminary data.</text>
</comment>
<reference evidence="22 23" key="1">
    <citation type="submission" date="2017-08" db="EMBL/GenBank/DDBJ databases">
        <title>Infants hospitalized years apart are colonized by the same room-sourced microbial strains.</title>
        <authorList>
            <person name="Brooks B."/>
            <person name="Olm M.R."/>
            <person name="Firek B.A."/>
            <person name="Baker R."/>
            <person name="Thomas B.C."/>
            <person name="Morowitz M.J."/>
            <person name="Banfield J.F."/>
        </authorList>
    </citation>
    <scope>NUCLEOTIDE SEQUENCE [LARGE SCALE GENOMIC DNA]</scope>
    <source>
        <strain evidence="22">S2_003_000_R2_14</strain>
    </source>
</reference>
<dbReference type="PROSITE" id="PS50886">
    <property type="entry name" value="TRBD"/>
    <property type="match status" value="1"/>
</dbReference>
<evidence type="ECO:0000256" key="18">
    <source>
        <dbReference type="ARBA" id="ARBA00047364"/>
    </source>
</evidence>
<feature type="domain" description="TRNA-binding" evidence="21">
    <location>
        <begin position="573"/>
        <end position="674"/>
    </location>
</feature>
<dbReference type="InterPro" id="IPR014758">
    <property type="entry name" value="Met-tRNA_synth"/>
</dbReference>
<dbReference type="NCBIfam" id="NF001100">
    <property type="entry name" value="PRK00133.1"/>
    <property type="match status" value="1"/>
</dbReference>
<dbReference type="Gene3D" id="3.40.50.620">
    <property type="entry name" value="HUPs"/>
    <property type="match status" value="1"/>
</dbReference>
<comment type="catalytic activity">
    <reaction evidence="18">
        <text>tRNA(Met) + L-methionine + ATP = L-methionyl-tRNA(Met) + AMP + diphosphate</text>
        <dbReference type="Rhea" id="RHEA:13481"/>
        <dbReference type="Rhea" id="RHEA-COMP:9667"/>
        <dbReference type="Rhea" id="RHEA-COMP:9698"/>
        <dbReference type="ChEBI" id="CHEBI:30616"/>
        <dbReference type="ChEBI" id="CHEBI:33019"/>
        <dbReference type="ChEBI" id="CHEBI:57844"/>
        <dbReference type="ChEBI" id="CHEBI:78442"/>
        <dbReference type="ChEBI" id="CHEBI:78530"/>
        <dbReference type="ChEBI" id="CHEBI:456215"/>
        <dbReference type="EC" id="6.1.1.10"/>
    </reaction>
</comment>
<dbReference type="FunFam" id="2.20.28.20:FF:000001">
    <property type="entry name" value="Methionine--tRNA ligase"/>
    <property type="match status" value="1"/>
</dbReference>
<evidence type="ECO:0000256" key="14">
    <source>
        <dbReference type="ARBA" id="ARBA00022884"/>
    </source>
</evidence>
<sequence>MKTLVTCALPYANGPIHLGHMVEHIQTDIYVRYLRSKGDDVVFLCADDTHGTAIEISAQKQGVTPEQFIEGVSVDHQAVFNDFHISRDFYSSTNSPENKQYAELIYNRAKEAGFIGKKDVEQAYDETAGRFLADRFIKGECPNCGTKDQYGDACEKCSATYGPKELKNPYSVLSGKPPVWKSSPHVFFKLGKHTEFLKAQLAKPGFMHPGLAQQLQQFFEKGLADWDISRDGPYFGFAIPGEENKFFYVWLDAPIGYISAAESWAKATGKAKSALDYWAKDADARIVHVIGKDIVYFHCLFWPSVLEVAQLKVPDYVHIHGHLTVNGEKMSKSRGTFINARPYLDLLDPNYLRFYFASLIGAGPEDLDFSLVEFRQRVNAELVNNLGNLANRTLSLLAKDKTLAAPNEAVGGQLVRDALARVKEIGDAFGRFDHRSAIKAVLEIGYSANQFLAKAEPWKTIKTDPAGAKSVLSEAAEIVYLLTALLDPVVPTLADKLAEQLGRKKLTFKELENATYPLLDRSAPIGEPSPIIGRIEEAVVAKLVVAPPPVEVAPKPVKAAPVAEPVGEIEFGDFTKVSFRAGKVLSAEKVAKADKLLKLSIDLGEAEPRTIVSGIAEAYTPEQVTGRNVVVVANLKPRALKGIESKGMILTAGKGGKDLVLLDPGDVAPGSEVK</sequence>
<dbReference type="InterPro" id="IPR012340">
    <property type="entry name" value="NA-bd_OB-fold"/>
</dbReference>
<keyword evidence="16 20" id="KW-0030">Aminoacyl-tRNA synthetase</keyword>
<dbReference type="SUPFAM" id="SSF47323">
    <property type="entry name" value="Anticodon-binding domain of a subclass of class I aminoacyl-tRNA synthetases"/>
    <property type="match status" value="1"/>
</dbReference>
<protein>
    <recommendedName>
        <fullName evidence="6">Methionine--tRNA ligase</fullName>
        <ecNumber evidence="5">6.1.1.10</ecNumber>
    </recommendedName>
    <alternativeName>
        <fullName evidence="17">Methionyl-tRNA synthetase</fullName>
    </alternativeName>
</protein>
<dbReference type="InterPro" id="IPR004495">
    <property type="entry name" value="Met-tRNA-synth_bsu_C"/>
</dbReference>
<keyword evidence="7" id="KW-0963">Cytoplasm</keyword>
<dbReference type="Gene3D" id="1.10.730.10">
    <property type="entry name" value="Isoleucyl-tRNA Synthetase, Domain 1"/>
    <property type="match status" value="1"/>
</dbReference>
<dbReference type="GO" id="GO:0005524">
    <property type="term" value="F:ATP binding"/>
    <property type="evidence" value="ECO:0007669"/>
    <property type="project" value="UniProtKB-KW"/>
</dbReference>
<dbReference type="GO" id="GO:0046872">
    <property type="term" value="F:metal ion binding"/>
    <property type="evidence" value="ECO:0007669"/>
    <property type="project" value="UniProtKB-KW"/>
</dbReference>
<evidence type="ECO:0000256" key="8">
    <source>
        <dbReference type="ARBA" id="ARBA00022555"/>
    </source>
</evidence>
<dbReference type="Pfam" id="PF01588">
    <property type="entry name" value="tRNA_bind"/>
    <property type="match status" value="1"/>
</dbReference>
<dbReference type="Proteomes" id="UP000249061">
    <property type="component" value="Unassembled WGS sequence"/>
</dbReference>
<comment type="subcellular location">
    <subcellularLocation>
        <location evidence="2">Cytoplasm</location>
    </subcellularLocation>
</comment>
<dbReference type="InterPro" id="IPR001412">
    <property type="entry name" value="aa-tRNA-synth_I_CS"/>
</dbReference>
<dbReference type="Gene3D" id="2.20.28.20">
    <property type="entry name" value="Methionyl-tRNA synthetase, Zn-domain"/>
    <property type="match status" value="1"/>
</dbReference>
<dbReference type="PROSITE" id="PS00178">
    <property type="entry name" value="AA_TRNA_LIGASE_I"/>
    <property type="match status" value="1"/>
</dbReference>
<comment type="similarity">
    <text evidence="3">Belongs to the class-I aminoacyl-tRNA synthetase family. MetG type 1 subfamily.</text>
</comment>
<evidence type="ECO:0000313" key="22">
    <source>
        <dbReference type="EMBL" id="PZR16747.1"/>
    </source>
</evidence>
<keyword evidence="15 20" id="KW-0648">Protein biosynthesis</keyword>
<dbReference type="InterPro" id="IPR041872">
    <property type="entry name" value="Anticodon_Met"/>
</dbReference>
<evidence type="ECO:0000259" key="21">
    <source>
        <dbReference type="PROSITE" id="PS50886"/>
    </source>
</evidence>
<comment type="function">
    <text evidence="1">Is required not only for elongation of protein synthesis but also for the initiation of all mRNA translation through initiator tRNA(fMet) aminoacylation.</text>
</comment>
<dbReference type="EMBL" id="QFQP01000003">
    <property type="protein sequence ID" value="PZR16747.1"/>
    <property type="molecule type" value="Genomic_DNA"/>
</dbReference>
<dbReference type="SUPFAM" id="SSF57770">
    <property type="entry name" value="Methionyl-tRNA synthetase (MetRS), Zn-domain"/>
    <property type="match status" value="1"/>
</dbReference>
<dbReference type="CDD" id="cd00814">
    <property type="entry name" value="MetRS_core"/>
    <property type="match status" value="1"/>
</dbReference>
<keyword evidence="9 20" id="KW-0436">Ligase</keyword>
<evidence type="ECO:0000256" key="16">
    <source>
        <dbReference type="ARBA" id="ARBA00023146"/>
    </source>
</evidence>
<dbReference type="Gene3D" id="2.40.50.140">
    <property type="entry name" value="Nucleic acid-binding proteins"/>
    <property type="match status" value="1"/>
</dbReference>
<keyword evidence="8 19" id="KW-0820">tRNA-binding</keyword>
<evidence type="ECO:0000256" key="15">
    <source>
        <dbReference type="ARBA" id="ARBA00022917"/>
    </source>
</evidence>
<dbReference type="GO" id="GO:0005829">
    <property type="term" value="C:cytosol"/>
    <property type="evidence" value="ECO:0007669"/>
    <property type="project" value="TreeGrafter"/>
</dbReference>
<keyword evidence="11 20" id="KW-0547">Nucleotide-binding</keyword>
<dbReference type="InterPro" id="IPR015413">
    <property type="entry name" value="Methionyl/Leucyl_tRNA_Synth"/>
</dbReference>
<dbReference type="PRINTS" id="PR01041">
    <property type="entry name" value="TRNASYNTHMET"/>
</dbReference>
<dbReference type="AlphaFoldDB" id="A0A2W5TS37"/>
<proteinExistence type="inferred from homology"/>
<dbReference type="GO" id="GO:0006431">
    <property type="term" value="P:methionyl-tRNA aminoacylation"/>
    <property type="evidence" value="ECO:0007669"/>
    <property type="project" value="InterPro"/>
</dbReference>
<dbReference type="InterPro" id="IPR023458">
    <property type="entry name" value="Met-tRNA_ligase_1"/>
</dbReference>
<dbReference type="Pfam" id="PF19303">
    <property type="entry name" value="Anticodon_3"/>
    <property type="match status" value="1"/>
</dbReference>
<keyword evidence="14 19" id="KW-0694">RNA-binding</keyword>
<comment type="subunit">
    <text evidence="4">Homodimer.</text>
</comment>
<evidence type="ECO:0000256" key="17">
    <source>
        <dbReference type="ARBA" id="ARBA00030904"/>
    </source>
</evidence>
<dbReference type="InterPro" id="IPR033911">
    <property type="entry name" value="MetRS_core"/>
</dbReference>
<dbReference type="GO" id="GO:0004825">
    <property type="term" value="F:methionine-tRNA ligase activity"/>
    <property type="evidence" value="ECO:0007669"/>
    <property type="project" value="UniProtKB-EC"/>
</dbReference>
<evidence type="ECO:0000256" key="12">
    <source>
        <dbReference type="ARBA" id="ARBA00022833"/>
    </source>
</evidence>
<dbReference type="FunFam" id="2.40.50.140:FF:000042">
    <property type="entry name" value="Methionine--tRNA ligase"/>
    <property type="match status" value="1"/>
</dbReference>
<evidence type="ECO:0000256" key="10">
    <source>
        <dbReference type="ARBA" id="ARBA00022723"/>
    </source>
</evidence>
<evidence type="ECO:0000256" key="3">
    <source>
        <dbReference type="ARBA" id="ARBA00008258"/>
    </source>
</evidence>
<evidence type="ECO:0000256" key="13">
    <source>
        <dbReference type="ARBA" id="ARBA00022840"/>
    </source>
</evidence>
<name>A0A2W5TS37_9BACT</name>
<evidence type="ECO:0000256" key="19">
    <source>
        <dbReference type="PROSITE-ProRule" id="PRU00209"/>
    </source>
</evidence>
<dbReference type="InterPro" id="IPR014729">
    <property type="entry name" value="Rossmann-like_a/b/a_fold"/>
</dbReference>
<dbReference type="InterPro" id="IPR029038">
    <property type="entry name" value="MetRS_Zn"/>
</dbReference>
<evidence type="ECO:0000256" key="1">
    <source>
        <dbReference type="ARBA" id="ARBA00003314"/>
    </source>
</evidence>
<dbReference type="PANTHER" id="PTHR45765:SF1">
    <property type="entry name" value="METHIONINE--TRNA LIGASE, CYTOPLASMIC"/>
    <property type="match status" value="1"/>
</dbReference>
<dbReference type="InterPro" id="IPR002547">
    <property type="entry name" value="tRNA-bd_dom"/>
</dbReference>
<evidence type="ECO:0000256" key="4">
    <source>
        <dbReference type="ARBA" id="ARBA00011738"/>
    </source>
</evidence>
<dbReference type="CDD" id="cd02800">
    <property type="entry name" value="tRNA_bind_EcMetRS_like"/>
    <property type="match status" value="1"/>
</dbReference>
<dbReference type="Pfam" id="PF09334">
    <property type="entry name" value="tRNA-synt_1g"/>
    <property type="match status" value="1"/>
</dbReference>
<dbReference type="GO" id="GO:0000049">
    <property type="term" value="F:tRNA binding"/>
    <property type="evidence" value="ECO:0007669"/>
    <property type="project" value="UniProtKB-UniRule"/>
</dbReference>
<evidence type="ECO:0000256" key="2">
    <source>
        <dbReference type="ARBA" id="ARBA00004496"/>
    </source>
</evidence>
<accession>A0A2W5TS37</accession>
<dbReference type="EC" id="6.1.1.10" evidence="5"/>
<dbReference type="PANTHER" id="PTHR45765">
    <property type="entry name" value="METHIONINE--TRNA LIGASE"/>
    <property type="match status" value="1"/>
</dbReference>
<gene>
    <name evidence="22" type="ORF">DI536_06230</name>
</gene>
<evidence type="ECO:0000256" key="20">
    <source>
        <dbReference type="RuleBase" id="RU363039"/>
    </source>
</evidence>
<dbReference type="NCBIfam" id="TIGR00399">
    <property type="entry name" value="metG_C_term"/>
    <property type="match status" value="1"/>
</dbReference>
<dbReference type="NCBIfam" id="TIGR00398">
    <property type="entry name" value="metG"/>
    <property type="match status" value="1"/>
</dbReference>
<evidence type="ECO:0000313" key="23">
    <source>
        <dbReference type="Proteomes" id="UP000249061"/>
    </source>
</evidence>
<dbReference type="CDD" id="cd07957">
    <property type="entry name" value="Anticodon_Ia_Met"/>
    <property type="match status" value="1"/>
</dbReference>